<keyword evidence="7 10" id="KW-1133">Transmembrane helix</keyword>
<evidence type="ECO:0000256" key="8">
    <source>
        <dbReference type="ARBA" id="ARBA00023136"/>
    </source>
</evidence>
<evidence type="ECO:0000313" key="12">
    <source>
        <dbReference type="Proteomes" id="UP000193411"/>
    </source>
</evidence>
<evidence type="ECO:0000256" key="1">
    <source>
        <dbReference type="ARBA" id="ARBA00004127"/>
    </source>
</evidence>
<comment type="subcellular location">
    <subcellularLocation>
        <location evidence="1">Endomembrane system</location>
        <topology evidence="1">Multi-pass membrane protein</topology>
    </subcellularLocation>
</comment>
<sequence>MSGIQCTTETCRVMLNYVVPSLGVVTAIMTAVSPIPAVRRMRISQSLGSVNPVPYAFIYINAQIWILYGIFVRDVFVIAPNLVGVLLGSWFLRSAYGLSSPSQRTLMDVIAITGSAAVFIVSMIAFLWLSTSAGRLALGILSIIILGLFYTSPLSVFAQVIKTKDSSPFDLPLAATCLLNGSLWVIYGVAIADPFIYGPNALGALFGGLQIVFRLVIPARSQHVVGVDEMEEGKPVPTATPAAPSPSPDNVAVTVNLGSSTPAPLLPTSAGNTSN</sequence>
<keyword evidence="8 10" id="KW-0472">Membrane</keyword>
<evidence type="ECO:0000256" key="2">
    <source>
        <dbReference type="ARBA" id="ARBA00007809"/>
    </source>
</evidence>
<keyword evidence="5 10" id="KW-0812">Transmembrane</keyword>
<feature type="region of interest" description="Disordered" evidence="9">
    <location>
        <begin position="230"/>
        <end position="275"/>
    </location>
</feature>
<organism evidence="11 12">
    <name type="scientific">Catenaria anguillulae PL171</name>
    <dbReference type="NCBI Taxonomy" id="765915"/>
    <lineage>
        <taxon>Eukaryota</taxon>
        <taxon>Fungi</taxon>
        <taxon>Fungi incertae sedis</taxon>
        <taxon>Blastocladiomycota</taxon>
        <taxon>Blastocladiomycetes</taxon>
        <taxon>Blastocladiales</taxon>
        <taxon>Catenariaceae</taxon>
        <taxon>Catenaria</taxon>
    </lineage>
</organism>
<dbReference type="InterPro" id="IPR004316">
    <property type="entry name" value="SWEET_rpt"/>
</dbReference>
<evidence type="ECO:0000256" key="9">
    <source>
        <dbReference type="SAM" id="MobiDB-lite"/>
    </source>
</evidence>
<dbReference type="PANTHER" id="PTHR10791">
    <property type="entry name" value="RAG1-ACTIVATING PROTEIN 1"/>
    <property type="match status" value="1"/>
</dbReference>
<proteinExistence type="inferred from homology"/>
<evidence type="ECO:0000256" key="6">
    <source>
        <dbReference type="ARBA" id="ARBA00022737"/>
    </source>
</evidence>
<evidence type="ECO:0000256" key="10">
    <source>
        <dbReference type="SAM" id="Phobius"/>
    </source>
</evidence>
<feature type="transmembrane region" description="Helical" evidence="10">
    <location>
        <begin position="17"/>
        <end position="38"/>
    </location>
</feature>
<dbReference type="GO" id="GO:0051119">
    <property type="term" value="F:sugar transmembrane transporter activity"/>
    <property type="evidence" value="ECO:0007669"/>
    <property type="project" value="InterPro"/>
</dbReference>
<feature type="transmembrane region" description="Helical" evidence="10">
    <location>
        <begin position="136"/>
        <end position="157"/>
    </location>
</feature>
<protein>
    <submittedName>
        <fullName evidence="11">Sugar efflux transporter for intercellular exchange-domain-containing protein</fullName>
    </submittedName>
</protein>
<dbReference type="GO" id="GO:0012505">
    <property type="term" value="C:endomembrane system"/>
    <property type="evidence" value="ECO:0007669"/>
    <property type="project" value="UniProtKB-SubCell"/>
</dbReference>
<evidence type="ECO:0000256" key="5">
    <source>
        <dbReference type="ARBA" id="ARBA00022692"/>
    </source>
</evidence>
<keyword evidence="12" id="KW-1185">Reference proteome</keyword>
<feature type="transmembrane region" description="Helical" evidence="10">
    <location>
        <begin position="108"/>
        <end position="130"/>
    </location>
</feature>
<dbReference type="Pfam" id="PF03083">
    <property type="entry name" value="MtN3_slv"/>
    <property type="match status" value="2"/>
</dbReference>
<dbReference type="OrthoDB" id="409725at2759"/>
<dbReference type="EMBL" id="MCFL01000005">
    <property type="protein sequence ID" value="ORZ39323.1"/>
    <property type="molecule type" value="Genomic_DNA"/>
</dbReference>
<dbReference type="Gene3D" id="1.20.1280.290">
    <property type="match status" value="2"/>
</dbReference>
<evidence type="ECO:0000256" key="3">
    <source>
        <dbReference type="ARBA" id="ARBA00022448"/>
    </source>
</evidence>
<dbReference type="InterPro" id="IPR047664">
    <property type="entry name" value="SWEET"/>
</dbReference>
<evidence type="ECO:0000313" key="11">
    <source>
        <dbReference type="EMBL" id="ORZ39323.1"/>
    </source>
</evidence>
<feature type="transmembrane region" description="Helical" evidence="10">
    <location>
        <begin position="77"/>
        <end position="96"/>
    </location>
</feature>
<evidence type="ECO:0000256" key="7">
    <source>
        <dbReference type="ARBA" id="ARBA00022989"/>
    </source>
</evidence>
<comment type="similarity">
    <text evidence="2">Belongs to the SWEET sugar transporter family.</text>
</comment>
<gene>
    <name evidence="11" type="ORF">BCR44DRAFT_121814</name>
</gene>
<reference evidence="11 12" key="1">
    <citation type="submission" date="2016-07" db="EMBL/GenBank/DDBJ databases">
        <title>Pervasive Adenine N6-methylation of Active Genes in Fungi.</title>
        <authorList>
            <consortium name="DOE Joint Genome Institute"/>
            <person name="Mondo S.J."/>
            <person name="Dannebaum R.O."/>
            <person name="Kuo R.C."/>
            <person name="Labutti K."/>
            <person name="Haridas S."/>
            <person name="Kuo A."/>
            <person name="Salamov A."/>
            <person name="Ahrendt S.R."/>
            <person name="Lipzen A."/>
            <person name="Sullivan W."/>
            <person name="Andreopoulos W.B."/>
            <person name="Clum A."/>
            <person name="Lindquist E."/>
            <person name="Daum C."/>
            <person name="Ramamoorthy G.K."/>
            <person name="Gryganskyi A."/>
            <person name="Culley D."/>
            <person name="Magnuson J.K."/>
            <person name="James T.Y."/>
            <person name="O'Malley M.A."/>
            <person name="Stajich J.E."/>
            <person name="Spatafora J.W."/>
            <person name="Visel A."/>
            <person name="Grigoriev I.V."/>
        </authorList>
    </citation>
    <scope>NUCLEOTIDE SEQUENCE [LARGE SCALE GENOMIC DNA]</scope>
    <source>
        <strain evidence="11 12">PL171</strain>
    </source>
</reference>
<dbReference type="GO" id="GO:0016020">
    <property type="term" value="C:membrane"/>
    <property type="evidence" value="ECO:0007669"/>
    <property type="project" value="InterPro"/>
</dbReference>
<feature type="transmembrane region" description="Helical" evidence="10">
    <location>
        <begin position="196"/>
        <end position="217"/>
    </location>
</feature>
<dbReference type="PANTHER" id="PTHR10791:SF224">
    <property type="entry name" value="SUGAR TRANSPORTER SWEET"/>
    <property type="match status" value="1"/>
</dbReference>
<feature type="transmembrane region" description="Helical" evidence="10">
    <location>
        <begin position="169"/>
        <end position="190"/>
    </location>
</feature>
<evidence type="ECO:0000256" key="4">
    <source>
        <dbReference type="ARBA" id="ARBA00022597"/>
    </source>
</evidence>
<keyword evidence="4" id="KW-0762">Sugar transport</keyword>
<feature type="transmembrane region" description="Helical" evidence="10">
    <location>
        <begin position="50"/>
        <end position="71"/>
    </location>
</feature>
<name>A0A1Y2I013_9FUNG</name>
<keyword evidence="6" id="KW-0677">Repeat</keyword>
<keyword evidence="3" id="KW-0813">Transport</keyword>
<dbReference type="AlphaFoldDB" id="A0A1Y2I013"/>
<comment type="caution">
    <text evidence="11">The sequence shown here is derived from an EMBL/GenBank/DDBJ whole genome shotgun (WGS) entry which is preliminary data.</text>
</comment>
<accession>A0A1Y2I013</accession>
<dbReference type="Proteomes" id="UP000193411">
    <property type="component" value="Unassembled WGS sequence"/>
</dbReference>